<evidence type="ECO:0008006" key="3">
    <source>
        <dbReference type="Google" id="ProtNLM"/>
    </source>
</evidence>
<dbReference type="InterPro" id="IPR029044">
    <property type="entry name" value="Nucleotide-diphossugar_trans"/>
</dbReference>
<keyword evidence="2" id="KW-1185">Reference proteome</keyword>
<sequence>MSTPTLSHEGAARSPLRDAIDPEAVEGFEFFPINLDFPAELDGLYVESGGFSRDASGALRLEAGGALAFDGYFSALYERDLAEALGDRPLELRLELQGAGRVELWRRPSDGPARLAASEEVDAKNAFAVTRLPFALEPDDSARGRWWFALKADGDGLTLRAAAWTVRTRVLRAVRPEIVICTFRRETQVARNVSQLQAFLDAKAVDWGVTVVDNAGTLIRAPHWSQRVTLIAQRNVGGAGGFARGILEAMRAGRASHVLLMDDDAEIDCVSVLRMINLFRLDPRIDVFYGGAQLDVFEPQTLADAGAYWRPSDFEKVDPRLPPCDLASDAAKQALAAPSAINFNGWWFFGGAIDSFRRFGMPLPCFVHLDDVEYGVRVAQMGGKIVAPPGVAIWHEPYYAKLEGWFAYYNIRNELIRYCLQTETGVNPRRVLRRLRRRHRGFVLTQQYGAAALLTLAMQHFLRGPAVLLDDDPERLHREVMEVYKRHNGNASAVPLAECGPWRPARRLRGLGRLIGRLTFNGHLLPRGLLLSDIALFENRSAVHRNALHRFARWGHREAGSDRVLLFALDRGLFRACMGAMLRAEWGFAKKFRDVAGQWRASAPALRALETWEKFRF</sequence>
<dbReference type="Gene3D" id="3.90.550.60">
    <property type="match status" value="1"/>
</dbReference>
<dbReference type="SUPFAM" id="SSF53448">
    <property type="entry name" value="Nucleotide-diphospho-sugar transferases"/>
    <property type="match status" value="1"/>
</dbReference>
<organism evidence="1 2">
    <name type="scientific">Rhodoblastus acidophilus</name>
    <name type="common">Rhodopseudomonas acidophila</name>
    <dbReference type="NCBI Taxonomy" id="1074"/>
    <lineage>
        <taxon>Bacteria</taxon>
        <taxon>Pseudomonadati</taxon>
        <taxon>Pseudomonadota</taxon>
        <taxon>Alphaproteobacteria</taxon>
        <taxon>Hyphomicrobiales</taxon>
        <taxon>Rhodoblastaceae</taxon>
        <taxon>Rhodoblastus</taxon>
    </lineage>
</organism>
<dbReference type="AlphaFoldDB" id="A0A212R4G9"/>
<dbReference type="RefSeq" id="WP_088520007.1">
    <property type="nucleotide sequence ID" value="NZ_FYDG01000002.1"/>
</dbReference>
<dbReference type="Pfam" id="PF13641">
    <property type="entry name" value="Glyco_tranf_2_3"/>
    <property type="match status" value="1"/>
</dbReference>
<gene>
    <name evidence="1" type="ORF">SAMN06265338_102524</name>
</gene>
<name>A0A212R4G9_RHOAC</name>
<dbReference type="EMBL" id="FYDG01000002">
    <property type="protein sequence ID" value="SNB66725.1"/>
    <property type="molecule type" value="Genomic_DNA"/>
</dbReference>
<protein>
    <recommendedName>
        <fullName evidence="3">Glycosyltransferase</fullName>
    </recommendedName>
</protein>
<accession>A0A212R4G9</accession>
<evidence type="ECO:0000313" key="2">
    <source>
        <dbReference type="Proteomes" id="UP000198418"/>
    </source>
</evidence>
<dbReference type="Proteomes" id="UP000198418">
    <property type="component" value="Unassembled WGS sequence"/>
</dbReference>
<reference evidence="2" key="1">
    <citation type="submission" date="2017-06" db="EMBL/GenBank/DDBJ databases">
        <authorList>
            <person name="Varghese N."/>
            <person name="Submissions S."/>
        </authorList>
    </citation>
    <scope>NUCLEOTIDE SEQUENCE [LARGE SCALE GENOMIC DNA]</scope>
    <source>
        <strain evidence="2">DSM 137</strain>
    </source>
</reference>
<evidence type="ECO:0000313" key="1">
    <source>
        <dbReference type="EMBL" id="SNB66725.1"/>
    </source>
</evidence>
<proteinExistence type="predicted"/>
<dbReference type="OrthoDB" id="5148555at2"/>